<feature type="domain" description="Type VI secretion system component TssM1 N-terminal" evidence="5">
    <location>
        <begin position="213"/>
        <end position="469"/>
    </location>
</feature>
<feature type="transmembrane region" description="Helical" evidence="2">
    <location>
        <begin position="46"/>
        <end position="64"/>
    </location>
</feature>
<reference evidence="7" key="1">
    <citation type="journal article" date="2019" name="Int. J. Syst. Evol. Microbiol.">
        <title>The Global Catalogue of Microorganisms (GCM) 10K type strain sequencing project: providing services to taxonomists for standard genome sequencing and annotation.</title>
        <authorList>
            <consortium name="The Broad Institute Genomics Platform"/>
            <consortium name="The Broad Institute Genome Sequencing Center for Infectious Disease"/>
            <person name="Wu L."/>
            <person name="Ma J."/>
        </authorList>
    </citation>
    <scope>NUCLEOTIDE SEQUENCE [LARGE SCALE GENOMIC DNA]</scope>
    <source>
        <strain evidence="7">JCM 17666</strain>
    </source>
</reference>
<keyword evidence="7" id="KW-1185">Reference proteome</keyword>
<feature type="transmembrane region" description="Helical" evidence="2">
    <location>
        <begin position="464"/>
        <end position="486"/>
    </location>
</feature>
<evidence type="ECO:0000259" key="5">
    <source>
        <dbReference type="Pfam" id="PF14331"/>
    </source>
</evidence>
<feature type="domain" description="IcmF-related" evidence="4">
    <location>
        <begin position="521"/>
        <end position="833"/>
    </location>
</feature>
<proteinExistence type="predicted"/>
<dbReference type="PANTHER" id="PTHR36153">
    <property type="entry name" value="INNER MEMBRANE PROTEIN-RELATED"/>
    <property type="match status" value="1"/>
</dbReference>
<dbReference type="InterPro" id="IPR027417">
    <property type="entry name" value="P-loop_NTPase"/>
</dbReference>
<sequence>MKKILSILFHPLLLTLIGFLLLALLIWWVGPLVAVGRYHPLDTETARLIAIGVVLLLILLRMAWRAWRASRANQALFDGLRGQARKEAAVPLGPSASEAEVQALSQRFEQAVAVLRQARMSAAGRKSNWRDWVSLSGRQYLYQLPWYMFIGAPGSGKTTALIHSGLKFPLAEKFGTHAIKGVGGTRNCDWWFTDEAVLIDTAGRYTTQESNRDVDHAAWTGFLGLLKKSRPRQPINGVLLTISVADLLTQNAAEREAHAGALRARLAELSETLGIRFPVYVLVTKADLLAGFMDTFGELNKDDRAQVWGTTLALDHEAEPLSRGLDRELQALEKRLAEHALERMQADRDPAGRAAALGFPQQFAALRRTLGEFLEQVFTPSRFSETPMVRGVYFTSGTQEGSPIDRVMGTLARAFGLERQVLPPQQASGRSYFITRLLRDLVFEEQGLAGTNLQWSRRRHLMRLGAYAAIAVAAVGLAAAWTISYLGNRAYVDTVTAQAAAAQKQLGDINANRSTELVALLPMLDRVRQLASTPETDAADAPLSMRLGLWQGEKLDAAASLSYQRLLADWMLPRLSARIEEMARSAGPDNLEFAYEALKAYLMLHQPEHMDTDALKAWIAIDWERSLSRSIDADQRAALQRHLDALLAQGAAVRANLPYDPRLVDGLRRMLTRYTLPQRIYSRLKRQGVGENYPEFTVARAGGPNAALVFTRDSGEPLNRGVPGLFTYDSYHKAFATAIDPIARQLASEDEWVLALPAASEAGSRDPVAMERLNQDVRRLYLEDYARTWEAFINDVRLTRAADLQQAMQIARILSAPDSPLAAFLTAASRETTLGERPAGEANVVSRTTDRIRDARQDLLRIMGGDDPTRMAPVVSGRIENIVDNRFAGLRALVRPPAAGQPAPIAQTLSLINDVYMYLSATDAAIQSRTPLPPSDVPNQLRANAARMPEPVRSLLTQLGQVGSAETQQARRANLSADLHTAVSDYCKKAIGGRYPFVRSASSEVTPEDFGALFGPGGRLDDFFTRNLANDVDTSARPWAFKRQVDATATISPAGLAQFQRAATIRDVFFAGGGKTPALRLTFKPIEMDPSILQFVLDIDGQIVRYEHGPQIATSVQWPGSRGTGRVSLQLTPPPSAAAGPLSFEGPWALFRMFDRLAIEPTPQPERFVAVFDTEGRQARFEVTTSSVNNPFRLPELRSFACPENL</sequence>
<dbReference type="InterPro" id="IPR053156">
    <property type="entry name" value="T6SS_TssM-like"/>
</dbReference>
<keyword evidence="1" id="KW-0175">Coiled coil</keyword>
<evidence type="ECO:0000313" key="6">
    <source>
        <dbReference type="EMBL" id="GAA4333571.1"/>
    </source>
</evidence>
<dbReference type="Pfam" id="PF06761">
    <property type="entry name" value="IcmF-related"/>
    <property type="match status" value="1"/>
</dbReference>
<dbReference type="PANTHER" id="PTHR36153:SF1">
    <property type="entry name" value="TYPE VI SECRETION SYSTEM COMPONENT TSSM1"/>
    <property type="match status" value="1"/>
</dbReference>
<protein>
    <submittedName>
        <fullName evidence="6">Type VI secretion system membrane subunit TssM</fullName>
    </submittedName>
</protein>
<evidence type="ECO:0000256" key="1">
    <source>
        <dbReference type="SAM" id="Coils"/>
    </source>
</evidence>
<dbReference type="RefSeq" id="WP_345249871.1">
    <property type="nucleotide sequence ID" value="NZ_BAABFO010000011.1"/>
</dbReference>
<dbReference type="Proteomes" id="UP001501671">
    <property type="component" value="Unassembled WGS sequence"/>
</dbReference>
<dbReference type="SUPFAM" id="SSF52540">
    <property type="entry name" value="P-loop containing nucleoside triphosphate hydrolases"/>
    <property type="match status" value="1"/>
</dbReference>
<feature type="transmembrane region" description="Helical" evidence="2">
    <location>
        <begin position="12"/>
        <end position="34"/>
    </location>
</feature>
<dbReference type="InterPro" id="IPR017731">
    <property type="entry name" value="TssM1-like"/>
</dbReference>
<dbReference type="InterPro" id="IPR010623">
    <property type="entry name" value="IcmF_C"/>
</dbReference>
<keyword evidence="2" id="KW-0472">Membrane</keyword>
<dbReference type="Pfam" id="PF06744">
    <property type="entry name" value="IcmF_C"/>
    <property type="match status" value="1"/>
</dbReference>
<organism evidence="6 7">
    <name type="scientific">Pigmentiphaga soli</name>
    <dbReference type="NCBI Taxonomy" id="1007095"/>
    <lineage>
        <taxon>Bacteria</taxon>
        <taxon>Pseudomonadati</taxon>
        <taxon>Pseudomonadota</taxon>
        <taxon>Betaproteobacteria</taxon>
        <taxon>Burkholderiales</taxon>
        <taxon>Alcaligenaceae</taxon>
        <taxon>Pigmentiphaga</taxon>
    </lineage>
</organism>
<name>A0ABP8H2W6_9BURK</name>
<feature type="domain" description="Type VI secretion system IcmF C-terminal" evidence="3">
    <location>
        <begin position="1083"/>
        <end position="1187"/>
    </location>
</feature>
<keyword evidence="2" id="KW-1133">Transmembrane helix</keyword>
<comment type="caution">
    <text evidence="6">The sequence shown here is derived from an EMBL/GenBank/DDBJ whole genome shotgun (WGS) entry which is preliminary data.</text>
</comment>
<dbReference type="InterPro" id="IPR025743">
    <property type="entry name" value="TssM1_N"/>
</dbReference>
<dbReference type="Pfam" id="PF14331">
    <property type="entry name" value="IcmF-related_N"/>
    <property type="match status" value="1"/>
</dbReference>
<evidence type="ECO:0000259" key="4">
    <source>
        <dbReference type="Pfam" id="PF06761"/>
    </source>
</evidence>
<evidence type="ECO:0000259" key="3">
    <source>
        <dbReference type="Pfam" id="PF06744"/>
    </source>
</evidence>
<accession>A0ABP8H2W6</accession>
<gene>
    <name evidence="6" type="primary">tssM</name>
    <name evidence="6" type="ORF">GCM10023144_24960</name>
</gene>
<dbReference type="NCBIfam" id="TIGR03348">
    <property type="entry name" value="VI_IcmF"/>
    <property type="match status" value="1"/>
</dbReference>
<dbReference type="EMBL" id="BAABFO010000011">
    <property type="protein sequence ID" value="GAA4333571.1"/>
    <property type="molecule type" value="Genomic_DNA"/>
</dbReference>
<dbReference type="InterPro" id="IPR009612">
    <property type="entry name" value="IcmF-rel"/>
</dbReference>
<evidence type="ECO:0000313" key="7">
    <source>
        <dbReference type="Proteomes" id="UP001501671"/>
    </source>
</evidence>
<feature type="coiled-coil region" evidence="1">
    <location>
        <begin position="322"/>
        <end position="349"/>
    </location>
</feature>
<evidence type="ECO:0000256" key="2">
    <source>
        <dbReference type="SAM" id="Phobius"/>
    </source>
</evidence>
<keyword evidence="2" id="KW-0812">Transmembrane</keyword>